<keyword evidence="8" id="KW-0418">Kinase</keyword>
<evidence type="ECO:0000256" key="11">
    <source>
        <dbReference type="PROSITE-ProRule" id="PRU10141"/>
    </source>
</evidence>
<dbReference type="InterPro" id="IPR008271">
    <property type="entry name" value="Ser/Thr_kinase_AS"/>
</dbReference>
<evidence type="ECO:0000256" key="4">
    <source>
        <dbReference type="ARBA" id="ARBA00012483"/>
    </source>
</evidence>
<evidence type="ECO:0000256" key="7">
    <source>
        <dbReference type="ARBA" id="ARBA00022741"/>
    </source>
</evidence>
<dbReference type="Pfam" id="PF07714">
    <property type="entry name" value="PK_Tyr_Ser-Thr"/>
    <property type="match status" value="1"/>
</dbReference>
<evidence type="ECO:0000256" key="5">
    <source>
        <dbReference type="ARBA" id="ARBA00022527"/>
    </source>
</evidence>
<evidence type="ECO:0000256" key="1">
    <source>
        <dbReference type="ARBA" id="ARBA00000900"/>
    </source>
</evidence>
<organism evidence="15">
    <name type="scientific">Brassica oleracea</name>
    <name type="common">Wild cabbage</name>
    <dbReference type="NCBI Taxonomy" id="3712"/>
    <lineage>
        <taxon>Eukaryota</taxon>
        <taxon>Viridiplantae</taxon>
        <taxon>Streptophyta</taxon>
        <taxon>Embryophyta</taxon>
        <taxon>Tracheophyta</taxon>
        <taxon>Spermatophyta</taxon>
        <taxon>Magnoliopsida</taxon>
        <taxon>eudicotyledons</taxon>
        <taxon>Gunneridae</taxon>
        <taxon>Pentapetalae</taxon>
        <taxon>rosids</taxon>
        <taxon>malvids</taxon>
        <taxon>Brassicales</taxon>
        <taxon>Brassicaceae</taxon>
        <taxon>Brassiceae</taxon>
        <taxon>Brassica</taxon>
    </lineage>
</organism>
<dbReference type="Gene3D" id="3.40.50.620">
    <property type="entry name" value="HUPs"/>
    <property type="match status" value="1"/>
</dbReference>
<evidence type="ECO:0000256" key="6">
    <source>
        <dbReference type="ARBA" id="ARBA00022679"/>
    </source>
</evidence>
<dbReference type="Gene3D" id="1.10.510.10">
    <property type="entry name" value="Transferase(Phosphotransferase) domain 1"/>
    <property type="match status" value="1"/>
</dbReference>
<keyword evidence="10 11" id="KW-0067">ATP-binding</keyword>
<dbReference type="PANTHER" id="PTHR45647:SF92">
    <property type="entry name" value="BNAA10G11060D PROTEIN"/>
    <property type="match status" value="1"/>
</dbReference>
<dbReference type="InterPro" id="IPR051348">
    <property type="entry name" value="U-box_ubiquitin_ligases"/>
</dbReference>
<dbReference type="GO" id="GO:0061630">
    <property type="term" value="F:ubiquitin protein ligase activity"/>
    <property type="evidence" value="ECO:0007669"/>
    <property type="project" value="UniProtKB-EC"/>
</dbReference>
<evidence type="ECO:0000259" key="14">
    <source>
        <dbReference type="PROSITE" id="PS51698"/>
    </source>
</evidence>
<dbReference type="InterPro" id="IPR013083">
    <property type="entry name" value="Znf_RING/FYVE/PHD"/>
</dbReference>
<dbReference type="EMBL" id="LR031875">
    <property type="protein sequence ID" value="VDD32395.1"/>
    <property type="molecule type" value="Genomic_DNA"/>
</dbReference>
<dbReference type="AlphaFoldDB" id="A0A3P6EE62"/>
<evidence type="ECO:0000256" key="9">
    <source>
        <dbReference type="ARBA" id="ARBA00022786"/>
    </source>
</evidence>
<evidence type="ECO:0000256" key="8">
    <source>
        <dbReference type="ARBA" id="ARBA00022777"/>
    </source>
</evidence>
<dbReference type="InterPro" id="IPR011009">
    <property type="entry name" value="Kinase-like_dom_sf"/>
</dbReference>
<dbReference type="PROSITE" id="PS00108">
    <property type="entry name" value="PROTEIN_KINASE_ST"/>
    <property type="match status" value="1"/>
</dbReference>
<evidence type="ECO:0000256" key="10">
    <source>
        <dbReference type="ARBA" id="ARBA00022840"/>
    </source>
</evidence>
<feature type="domain" description="Protein kinase" evidence="13">
    <location>
        <begin position="434"/>
        <end position="697"/>
    </location>
</feature>
<evidence type="ECO:0000256" key="2">
    <source>
        <dbReference type="ARBA" id="ARBA00003861"/>
    </source>
</evidence>
<reference evidence="15" key="1">
    <citation type="submission" date="2018-11" db="EMBL/GenBank/DDBJ databases">
        <authorList>
            <consortium name="Genoscope - CEA"/>
            <person name="William W."/>
        </authorList>
    </citation>
    <scope>NUCLEOTIDE SEQUENCE</scope>
</reference>
<sequence length="798" mass="89405">MKSNVFDGAPPDYSSISVAVKGSIGDTVGGAASRRAVRWAVDNLLPHIDRLVLVHVMPTVTTIPSPSGSKIPVEDLEESVVSMYKQDLRKEFEEVFVPFNKICGSIKAETLLLENDDPAKALLKYVSDSEVECLVIGSCSPSFLTRQERRFGKKKGQEMPLMVLGEAPETCEVYVIAKDRVLTKSTNQLSPVKLSSESLYSFRTPKRGEAHTDPFNRTCSDKTGLAASYMSPSPARNQIRRPVSLPPSHQASRVFSPAQASTGIRLGHDERVRSILGHNIVSSSNMQLNPGANMNIPKWQSNVMYEVEQLRKQVQTTLCMYKQACEELVHKQTQVQSLSYECIKDTKRVISALEKEEMLRKEAEEEKQKHLKAVKEIEEAKTVLAKEFCDRKLAELNALQQALKKQQVMDQLLLSDSRYRKYTKEEIVAATDNFSLSKIIGEGGYGKVYKCSLDHTPVALKVRRPDTIEKKQEFLREISVLSQLRHPHVVLLLGACPDNGCLVYEYMDNGSLDAHISRKKGKPSLPWFIRFKIIYETACGLAFLHNSKPEPIVHRDLKPGNILLDKNFVSKIGDVGLAKLISEEAPESVTVYRNSTIAGTLYYLDPEYQRTGTFRPKSDLYAFGIIVLQLLTARHPNGLLFCAEDAVKRGCFGDMLDGSVREWPLAEAEELARIAIQCSQLKCRDRPDLDTQVLPALKRILESAKSKLKTEQAKARPPSHYYCPILKEIMEDPQIAADGFTYEGKAIKAWIQNNQNVSPVTKNRLRHCDLAPNHTLKSAIQEWRSRSGLDLSTTLGSS</sequence>
<dbReference type="EC" id="2.3.2.27" evidence="4"/>
<comment type="pathway">
    <text evidence="3">Protein modification; protein ubiquitination.</text>
</comment>
<dbReference type="CDD" id="cd16655">
    <property type="entry name" value="RING-Ubox_WDSUB1-like"/>
    <property type="match status" value="1"/>
</dbReference>
<dbReference type="PROSITE" id="PS00107">
    <property type="entry name" value="PROTEIN_KINASE_ATP"/>
    <property type="match status" value="1"/>
</dbReference>
<evidence type="ECO:0000259" key="13">
    <source>
        <dbReference type="PROSITE" id="PS50011"/>
    </source>
</evidence>
<protein>
    <recommendedName>
        <fullName evidence="4">RING-type E3 ubiquitin transferase</fullName>
        <ecNumber evidence="4">2.3.2.27</ecNumber>
    </recommendedName>
</protein>
<dbReference type="GO" id="GO:0005524">
    <property type="term" value="F:ATP binding"/>
    <property type="evidence" value="ECO:0007669"/>
    <property type="project" value="UniProtKB-UniRule"/>
</dbReference>
<comment type="catalytic activity">
    <reaction evidence="1">
        <text>S-ubiquitinyl-[E2 ubiquitin-conjugating enzyme]-L-cysteine + [acceptor protein]-L-lysine = [E2 ubiquitin-conjugating enzyme]-L-cysteine + N(6)-ubiquitinyl-[acceptor protein]-L-lysine.</text>
        <dbReference type="EC" id="2.3.2.27"/>
    </reaction>
</comment>
<dbReference type="SUPFAM" id="SSF56112">
    <property type="entry name" value="Protein kinase-like (PK-like)"/>
    <property type="match status" value="1"/>
</dbReference>
<dbReference type="SMART" id="SM00504">
    <property type="entry name" value="Ubox"/>
    <property type="match status" value="1"/>
</dbReference>
<dbReference type="PANTHER" id="PTHR45647">
    <property type="entry name" value="OS02G0152300 PROTEIN"/>
    <property type="match status" value="1"/>
</dbReference>
<gene>
    <name evidence="15" type="ORF">BOLC9T57718H</name>
</gene>
<dbReference type="GO" id="GO:0004672">
    <property type="term" value="F:protein kinase activity"/>
    <property type="evidence" value="ECO:0007669"/>
    <property type="project" value="InterPro"/>
</dbReference>
<keyword evidence="12" id="KW-0175">Coiled coil</keyword>
<dbReference type="GO" id="GO:0016567">
    <property type="term" value="P:protein ubiquitination"/>
    <property type="evidence" value="ECO:0007669"/>
    <property type="project" value="UniProtKB-UniPathway"/>
</dbReference>
<feature type="binding site" evidence="11">
    <location>
        <position position="461"/>
    </location>
    <ligand>
        <name>ATP</name>
        <dbReference type="ChEBI" id="CHEBI:30616"/>
    </ligand>
</feature>
<dbReference type="SUPFAM" id="SSF57850">
    <property type="entry name" value="RING/U-box"/>
    <property type="match status" value="1"/>
</dbReference>
<evidence type="ECO:0000313" key="15">
    <source>
        <dbReference type="EMBL" id="VDD32395.1"/>
    </source>
</evidence>
<dbReference type="CDD" id="cd01989">
    <property type="entry name" value="USP_STK_Ubox_N"/>
    <property type="match status" value="1"/>
</dbReference>
<dbReference type="InterPro" id="IPR003613">
    <property type="entry name" value="Ubox_domain"/>
</dbReference>
<comment type="function">
    <text evidence="2">Functions as an E3 ubiquitin ligase.</text>
</comment>
<keyword evidence="5" id="KW-0723">Serine/threonine-protein kinase</keyword>
<dbReference type="Gene3D" id="3.30.200.20">
    <property type="entry name" value="Phosphorylase Kinase, domain 1"/>
    <property type="match status" value="1"/>
</dbReference>
<feature type="domain" description="U-box" evidence="14">
    <location>
        <begin position="716"/>
        <end position="790"/>
    </location>
</feature>
<dbReference type="InterPro" id="IPR000719">
    <property type="entry name" value="Prot_kinase_dom"/>
</dbReference>
<dbReference type="InterPro" id="IPR017441">
    <property type="entry name" value="Protein_kinase_ATP_BS"/>
</dbReference>
<dbReference type="InterPro" id="IPR001245">
    <property type="entry name" value="Ser-Thr/Tyr_kinase_cat_dom"/>
</dbReference>
<dbReference type="PROSITE" id="PS50011">
    <property type="entry name" value="PROTEIN_KINASE_DOM"/>
    <property type="match status" value="1"/>
</dbReference>
<evidence type="ECO:0000256" key="3">
    <source>
        <dbReference type="ARBA" id="ARBA00004906"/>
    </source>
</evidence>
<dbReference type="Gene3D" id="3.30.40.10">
    <property type="entry name" value="Zinc/RING finger domain, C3HC4 (zinc finger)"/>
    <property type="match status" value="1"/>
</dbReference>
<dbReference type="UniPathway" id="UPA00143"/>
<dbReference type="InterPro" id="IPR014729">
    <property type="entry name" value="Rossmann-like_a/b/a_fold"/>
</dbReference>
<dbReference type="SUPFAM" id="SSF52402">
    <property type="entry name" value="Adenine nucleotide alpha hydrolases-like"/>
    <property type="match status" value="1"/>
</dbReference>
<feature type="coiled-coil region" evidence="12">
    <location>
        <begin position="349"/>
        <end position="406"/>
    </location>
</feature>
<keyword evidence="7 11" id="KW-0547">Nucleotide-binding</keyword>
<dbReference type="SMART" id="SM00220">
    <property type="entry name" value="S_TKc"/>
    <property type="match status" value="1"/>
</dbReference>
<accession>A0A3P6EE62</accession>
<evidence type="ECO:0000256" key="12">
    <source>
        <dbReference type="SAM" id="Coils"/>
    </source>
</evidence>
<proteinExistence type="predicted"/>
<keyword evidence="9" id="KW-0833">Ubl conjugation pathway</keyword>
<keyword evidence="6" id="KW-0808">Transferase</keyword>
<dbReference type="PROSITE" id="PS51698">
    <property type="entry name" value="U_BOX"/>
    <property type="match status" value="1"/>
</dbReference>
<dbReference type="Pfam" id="PF04564">
    <property type="entry name" value="U-box"/>
    <property type="match status" value="1"/>
</dbReference>
<name>A0A3P6EE62_BRAOL</name>